<keyword evidence="1" id="KW-1133">Transmembrane helix</keyword>
<feature type="transmembrane region" description="Helical" evidence="1">
    <location>
        <begin position="332"/>
        <end position="353"/>
    </location>
</feature>
<dbReference type="HOGENOM" id="CLU_010112_3_0_1"/>
<evidence type="ECO:0000259" key="2">
    <source>
        <dbReference type="Pfam" id="PF20163"/>
    </source>
</evidence>
<keyword evidence="1" id="KW-0472">Membrane</keyword>
<accession>W3X837</accession>
<dbReference type="PANTHER" id="PTHR35395">
    <property type="entry name" value="DUF6536 DOMAIN-CONTAINING PROTEIN"/>
    <property type="match status" value="1"/>
</dbReference>
<dbReference type="GeneID" id="19272283"/>
<organism evidence="3 4">
    <name type="scientific">Pestalotiopsis fici (strain W106-1 / CGMCC3.15140)</name>
    <dbReference type="NCBI Taxonomy" id="1229662"/>
    <lineage>
        <taxon>Eukaryota</taxon>
        <taxon>Fungi</taxon>
        <taxon>Dikarya</taxon>
        <taxon>Ascomycota</taxon>
        <taxon>Pezizomycotina</taxon>
        <taxon>Sordariomycetes</taxon>
        <taxon>Xylariomycetidae</taxon>
        <taxon>Amphisphaeriales</taxon>
        <taxon>Sporocadaceae</taxon>
        <taxon>Pestalotiopsis</taxon>
    </lineage>
</organism>
<dbReference type="Pfam" id="PF20163">
    <property type="entry name" value="DUF6536"/>
    <property type="match status" value="1"/>
</dbReference>
<dbReference type="OrthoDB" id="5429634at2759"/>
<feature type="transmembrane region" description="Helical" evidence="1">
    <location>
        <begin position="419"/>
        <end position="441"/>
    </location>
</feature>
<feature type="transmembrane region" description="Helical" evidence="1">
    <location>
        <begin position="535"/>
        <end position="555"/>
    </location>
</feature>
<feature type="transmembrane region" description="Helical" evidence="1">
    <location>
        <begin position="575"/>
        <end position="602"/>
    </location>
</feature>
<dbReference type="AlphaFoldDB" id="W3X837"/>
<dbReference type="EMBL" id="KI912112">
    <property type="protein sequence ID" value="ETS82268.1"/>
    <property type="molecule type" value="Genomic_DNA"/>
</dbReference>
<dbReference type="KEGG" id="pfy:PFICI_07270"/>
<keyword evidence="1" id="KW-0812">Transmembrane</keyword>
<feature type="transmembrane region" description="Helical" evidence="1">
    <location>
        <begin position="235"/>
        <end position="256"/>
    </location>
</feature>
<name>W3X837_PESFW</name>
<dbReference type="PANTHER" id="PTHR35395:SF1">
    <property type="entry name" value="DUF6536 DOMAIN-CONTAINING PROTEIN"/>
    <property type="match status" value="1"/>
</dbReference>
<reference evidence="4" key="1">
    <citation type="journal article" date="2015" name="BMC Genomics">
        <title>Genomic and transcriptomic analysis of the endophytic fungus Pestalotiopsis fici reveals its lifestyle and high potential for synthesis of natural products.</title>
        <authorList>
            <person name="Wang X."/>
            <person name="Zhang X."/>
            <person name="Liu L."/>
            <person name="Xiang M."/>
            <person name="Wang W."/>
            <person name="Sun X."/>
            <person name="Che Y."/>
            <person name="Guo L."/>
            <person name="Liu G."/>
            <person name="Guo L."/>
            <person name="Wang C."/>
            <person name="Yin W.B."/>
            <person name="Stadler M."/>
            <person name="Zhang X."/>
            <person name="Liu X."/>
        </authorList>
    </citation>
    <scope>NUCLEOTIDE SEQUENCE [LARGE SCALE GENOMIC DNA]</scope>
    <source>
        <strain evidence="4">W106-1 / CGMCC3.15140</strain>
    </source>
</reference>
<dbReference type="STRING" id="1229662.W3X837"/>
<dbReference type="InterPro" id="IPR046623">
    <property type="entry name" value="DUF6536"/>
</dbReference>
<evidence type="ECO:0000313" key="4">
    <source>
        <dbReference type="Proteomes" id="UP000030651"/>
    </source>
</evidence>
<dbReference type="InParanoid" id="W3X837"/>
<protein>
    <recommendedName>
        <fullName evidence="2">DUF6536 domain-containing protein</fullName>
    </recommendedName>
</protein>
<dbReference type="RefSeq" id="XP_007834042.1">
    <property type="nucleotide sequence ID" value="XM_007835851.1"/>
</dbReference>
<evidence type="ECO:0000313" key="3">
    <source>
        <dbReference type="EMBL" id="ETS82268.1"/>
    </source>
</evidence>
<dbReference type="Proteomes" id="UP000030651">
    <property type="component" value="Unassembled WGS sequence"/>
</dbReference>
<dbReference type="OMA" id="NFMRGET"/>
<keyword evidence="4" id="KW-1185">Reference proteome</keyword>
<feature type="transmembrane region" description="Helical" evidence="1">
    <location>
        <begin position="470"/>
        <end position="489"/>
    </location>
</feature>
<dbReference type="eggNOG" id="ENOG502RYAY">
    <property type="taxonomic scope" value="Eukaryota"/>
</dbReference>
<evidence type="ECO:0000256" key="1">
    <source>
        <dbReference type="SAM" id="Phobius"/>
    </source>
</evidence>
<feature type="transmembrane region" description="Helical" evidence="1">
    <location>
        <begin position="188"/>
        <end position="209"/>
    </location>
</feature>
<proteinExistence type="predicted"/>
<gene>
    <name evidence="3" type="ORF">PFICI_07270</name>
</gene>
<feature type="domain" description="DUF6536" evidence="2">
    <location>
        <begin position="184"/>
        <end position="324"/>
    </location>
</feature>
<sequence length="682" mass="73726">MDGVIPARHGNGAPVRYTWDEEGAVRNIEPLEKVRERTEGLSSHGRHTARDSRSRINWPFHHHTTSEVPSTSYTASHFGHFRRATAQTKSWFKDAGDSASVLSRSLVPDYVVHYMRGETPETLARKREQARWGEKDIILTPQRERLRSQQAFFEDPFGSQINLAGNYGGYGQGQRGLGRFMVGWRGGVAFNALMALIFLLVAVVCFALVSSKIKVFGGDYILLSGFCSTVSSYNALLHALINILCIILLAGGNYVFQLLSSPTRDELTEAHDKKKWLDIGIPSIRNLPHISGLRATIAAIVVLTVVATQVIYNAIIFTSQTAAETCDLNTSSALLGIVALLNLVTFGSIVAVMSRSRFKPLATLGDFISSFLCHPDATTKSACLLSKKDVKAGSWGYSEAKYFSPSTHLWLFTPSALRWLLMVFSWLLLAAPTVAAIGLFVPTDPDGISTPFGTSTSYTTFPLPTSITKVQMAVLACLPQVLLAILYMVTNSHLTTYYLSHELSLFALGPRPLRVSCDARGAQVASLYMTLPRPISWGLLAFFAAMGFVLSQAVFPDVITETSLTATANQVPVLAVAFSVQALVVLLALLGALMMIIVGLGLRRAPGSALVNGRERGNPLALRGGSCSAALSAKCHPAPGENEPWTQELTWGVVSDGLGMEDSCCGFSALSVGAVDVGRAYA</sequence>
<feature type="transmembrane region" description="Helical" evidence="1">
    <location>
        <begin position="293"/>
        <end position="312"/>
    </location>
</feature>